<evidence type="ECO:0000256" key="4">
    <source>
        <dbReference type="ARBA" id="ARBA00023136"/>
    </source>
</evidence>
<name>A0A286GSQ8_9PROT</name>
<proteinExistence type="predicted"/>
<gene>
    <name evidence="7" type="ORF">SAMN05421508_10819</name>
</gene>
<evidence type="ECO:0000313" key="7">
    <source>
        <dbReference type="EMBL" id="SOD98591.1"/>
    </source>
</evidence>
<dbReference type="Proteomes" id="UP000219621">
    <property type="component" value="Unassembled WGS sequence"/>
</dbReference>
<dbReference type="InterPro" id="IPR007430">
    <property type="entry name" value="VirB8"/>
</dbReference>
<keyword evidence="2" id="KW-0812">Transmembrane</keyword>
<dbReference type="OrthoDB" id="8446898at2"/>
<evidence type="ECO:0000256" key="3">
    <source>
        <dbReference type="ARBA" id="ARBA00022989"/>
    </source>
</evidence>
<keyword evidence="3" id="KW-1133">Transmembrane helix</keyword>
<protein>
    <submittedName>
        <fullName evidence="7">Type IV secretion system protein VirB8</fullName>
    </submittedName>
</protein>
<feature type="domain" description="Bacterial virulence protein VirB8" evidence="6">
    <location>
        <begin position="58"/>
        <end position="263"/>
    </location>
</feature>
<feature type="compositionally biased region" description="Low complexity" evidence="5">
    <location>
        <begin position="29"/>
        <end position="49"/>
    </location>
</feature>
<evidence type="ECO:0000256" key="2">
    <source>
        <dbReference type="ARBA" id="ARBA00022692"/>
    </source>
</evidence>
<keyword evidence="4" id="KW-0472">Membrane</keyword>
<dbReference type="InterPro" id="IPR032710">
    <property type="entry name" value="NTF2-like_dom_sf"/>
</dbReference>
<dbReference type="RefSeq" id="WP_097280428.1">
    <property type="nucleotide sequence ID" value="NZ_OCNJ01000008.1"/>
</dbReference>
<feature type="region of interest" description="Disordered" evidence="5">
    <location>
        <begin position="15"/>
        <end position="53"/>
    </location>
</feature>
<sequence>MGRLSKITLRRPTLPTLRRRRKVVPPETAGAMPAAANDAPTAPESPAPETNRHTAVAEADPYGFAVSHRRLAWLLRLSVVVNVGLLASVVVQANAIGALVPLKTTEVALVRTSEADDKLYQIEPISEDVQGFDLLLESMARRYVRLVLEIDPITEAERRAEAARMSDGGFWRGFRRDRIDTKERSDALADGVIRHVVVDDATRLVSFDDDYKLAVDFTQIDERHGQEIGRKALRAYLSMTTRPQSVSAEDRFSNPLGITVLEFVLKERPTS</sequence>
<dbReference type="Pfam" id="PF04335">
    <property type="entry name" value="VirB8"/>
    <property type="match status" value="1"/>
</dbReference>
<evidence type="ECO:0000256" key="5">
    <source>
        <dbReference type="SAM" id="MobiDB-lite"/>
    </source>
</evidence>
<dbReference type="Gene3D" id="3.10.450.230">
    <property type="entry name" value="VirB8 protein"/>
    <property type="match status" value="1"/>
</dbReference>
<reference evidence="7 8" key="1">
    <citation type="submission" date="2017-09" db="EMBL/GenBank/DDBJ databases">
        <authorList>
            <person name="Ehlers B."/>
            <person name="Leendertz F.H."/>
        </authorList>
    </citation>
    <scope>NUCLEOTIDE SEQUENCE [LARGE SCALE GENOMIC DNA]</scope>
    <source>
        <strain evidence="7 8">USBA 140</strain>
    </source>
</reference>
<dbReference type="SUPFAM" id="SSF54427">
    <property type="entry name" value="NTF2-like"/>
    <property type="match status" value="1"/>
</dbReference>
<dbReference type="AlphaFoldDB" id="A0A286GSQ8"/>
<evidence type="ECO:0000259" key="6">
    <source>
        <dbReference type="Pfam" id="PF04335"/>
    </source>
</evidence>
<organism evidence="7 8">
    <name type="scientific">Caenispirillum bisanense</name>
    <dbReference type="NCBI Taxonomy" id="414052"/>
    <lineage>
        <taxon>Bacteria</taxon>
        <taxon>Pseudomonadati</taxon>
        <taxon>Pseudomonadota</taxon>
        <taxon>Alphaproteobacteria</taxon>
        <taxon>Rhodospirillales</taxon>
        <taxon>Novispirillaceae</taxon>
        <taxon>Caenispirillum</taxon>
    </lineage>
</organism>
<dbReference type="GO" id="GO:0016020">
    <property type="term" value="C:membrane"/>
    <property type="evidence" value="ECO:0007669"/>
    <property type="project" value="UniProtKB-SubCell"/>
</dbReference>
<dbReference type="EMBL" id="OCNJ01000008">
    <property type="protein sequence ID" value="SOD98591.1"/>
    <property type="molecule type" value="Genomic_DNA"/>
</dbReference>
<comment type="subcellular location">
    <subcellularLocation>
        <location evidence="1">Membrane</location>
        <topology evidence="1">Single-pass membrane protein</topology>
    </subcellularLocation>
</comment>
<evidence type="ECO:0000313" key="8">
    <source>
        <dbReference type="Proteomes" id="UP000219621"/>
    </source>
</evidence>
<evidence type="ECO:0000256" key="1">
    <source>
        <dbReference type="ARBA" id="ARBA00004167"/>
    </source>
</evidence>
<accession>A0A286GSQ8</accession>
<keyword evidence="8" id="KW-1185">Reference proteome</keyword>